<dbReference type="AlphaFoldDB" id="A0A8J8Q0Y0"/>
<dbReference type="RefSeq" id="WP_148860126.1">
    <property type="nucleotide sequence ID" value="NZ_PHNJ01000017.1"/>
</dbReference>
<protein>
    <submittedName>
        <fullName evidence="1">Uncharacterized protein</fullName>
    </submittedName>
</protein>
<dbReference type="InterPro" id="IPR046783">
    <property type="entry name" value="HTH_63"/>
</dbReference>
<dbReference type="Proteomes" id="UP000766904">
    <property type="component" value="Unassembled WGS sequence"/>
</dbReference>
<dbReference type="Pfam" id="PF20575">
    <property type="entry name" value="HTH_63"/>
    <property type="match status" value="1"/>
</dbReference>
<evidence type="ECO:0000313" key="1">
    <source>
        <dbReference type="EMBL" id="TYL36478.1"/>
    </source>
</evidence>
<evidence type="ECO:0000313" key="2">
    <source>
        <dbReference type="Proteomes" id="UP000766904"/>
    </source>
</evidence>
<accession>A0A8J8Q0Y0</accession>
<name>A0A8J8Q0Y0_9EURY</name>
<reference evidence="1" key="1">
    <citation type="submission" date="2017-11" db="EMBL/GenBank/DDBJ databases">
        <authorList>
            <person name="Kajale S.C."/>
            <person name="Sharma A."/>
        </authorList>
    </citation>
    <scope>NUCLEOTIDE SEQUENCE</scope>
    <source>
        <strain evidence="1">LS1_42</strain>
    </source>
</reference>
<comment type="caution">
    <text evidence="1">The sequence shown here is derived from an EMBL/GenBank/DDBJ whole genome shotgun (WGS) entry which is preliminary data.</text>
</comment>
<dbReference type="EMBL" id="PHNJ01000017">
    <property type="protein sequence ID" value="TYL36478.1"/>
    <property type="molecule type" value="Genomic_DNA"/>
</dbReference>
<dbReference type="OrthoDB" id="241883at2157"/>
<keyword evidence="2" id="KW-1185">Reference proteome</keyword>
<gene>
    <name evidence="1" type="ORF">CV102_21880</name>
</gene>
<proteinExistence type="predicted"/>
<sequence length="186" mass="21083">MSVDNVAGVPAVDVSFSDDVRVDCYVRTSLPGALVETVSDVVRRLERICEHGPLTECRISQWPREHHTTVADDEHSPARDELVTEFERWADRRGYTLEPAFRREETPPPPLSIGSDEPEERIRVPILALALYENDHEMEHGTLRGVIPCTKRSATGEQRTYSVDEWLSAVETRDESGFDRTPNVVK</sequence>
<organism evidence="1 2">
    <name type="scientific">Natronococcus pandeyae</name>
    <dbReference type="NCBI Taxonomy" id="2055836"/>
    <lineage>
        <taxon>Archaea</taxon>
        <taxon>Methanobacteriati</taxon>
        <taxon>Methanobacteriota</taxon>
        <taxon>Stenosarchaea group</taxon>
        <taxon>Halobacteria</taxon>
        <taxon>Halobacteriales</taxon>
        <taxon>Natrialbaceae</taxon>
        <taxon>Natronococcus</taxon>
    </lineage>
</organism>